<proteinExistence type="inferred from homology"/>
<dbReference type="AlphaFoldDB" id="A0A6P2CII2"/>
<gene>
    <name evidence="6" type="ORF">DW322_10645</name>
</gene>
<accession>A0A6P2CII2</accession>
<dbReference type="CDD" id="cd00002">
    <property type="entry name" value="YbaK_deacylase"/>
    <property type="match status" value="1"/>
</dbReference>
<keyword evidence="3 4" id="KW-0456">Lyase</keyword>
<dbReference type="Gene3D" id="3.90.960.10">
    <property type="entry name" value="YbaK/aminoacyl-tRNA synthetase-associated domain"/>
    <property type="match status" value="1"/>
</dbReference>
<dbReference type="EC" id="4.2.-.-" evidence="4"/>
<comment type="similarity">
    <text evidence="1 4">Belongs to the prolyl-tRNA editing family. YbaK/EbsC subfamily.</text>
</comment>
<evidence type="ECO:0000256" key="2">
    <source>
        <dbReference type="ARBA" id="ARBA00022917"/>
    </source>
</evidence>
<sequence length="165" mass="16838">MAGSATPATTQLGRTATPFTVHTYEHDPRSTAFGDEAVAALESAGAAPDQVFKTLVVALTGAPTRFGVAIVPVLRSLSLKAAARALGAGKAAMAPRADAERVTGYVFGGVSPFGQRTRLPTVLDASALSFGRIFVSGGRRGLELEIAPTDLVTVLDATTAPLTAT</sequence>
<evidence type="ECO:0000256" key="4">
    <source>
        <dbReference type="PIRNR" id="PIRNR006181"/>
    </source>
</evidence>
<dbReference type="InterPro" id="IPR007214">
    <property type="entry name" value="YbaK/aa-tRNA-synth-assoc-dom"/>
</dbReference>
<evidence type="ECO:0000256" key="1">
    <source>
        <dbReference type="ARBA" id="ARBA00009798"/>
    </source>
</evidence>
<dbReference type="GO" id="GO:0016829">
    <property type="term" value="F:lyase activity"/>
    <property type="evidence" value="ECO:0007669"/>
    <property type="project" value="UniProtKB-KW"/>
</dbReference>
<dbReference type="GO" id="GO:0006412">
    <property type="term" value="P:translation"/>
    <property type="evidence" value="ECO:0007669"/>
    <property type="project" value="UniProtKB-KW"/>
</dbReference>
<dbReference type="InterPro" id="IPR036754">
    <property type="entry name" value="YbaK/aa-tRNA-synt-asso_dom_sf"/>
</dbReference>
<protein>
    <recommendedName>
        <fullName evidence="4">Cys-tRNA(Pro)/Cys-tRNA(Cys) deacylase</fullName>
        <ecNumber evidence="4">4.2.-.-</ecNumber>
    </recommendedName>
</protein>
<evidence type="ECO:0000256" key="3">
    <source>
        <dbReference type="ARBA" id="ARBA00023239"/>
    </source>
</evidence>
<dbReference type="InterPro" id="IPR004369">
    <property type="entry name" value="Prolyl-tRNA_editing_YbaK/EbsC"/>
</dbReference>
<dbReference type="Pfam" id="PF04073">
    <property type="entry name" value="tRNA_edit"/>
    <property type="match status" value="1"/>
</dbReference>
<dbReference type="SUPFAM" id="SSF55826">
    <property type="entry name" value="YbaK/ProRS associated domain"/>
    <property type="match status" value="1"/>
</dbReference>
<keyword evidence="2 4" id="KW-0648">Protein biosynthesis</keyword>
<evidence type="ECO:0000313" key="6">
    <source>
        <dbReference type="EMBL" id="TXG92594.1"/>
    </source>
</evidence>
<name>A0A6P2CII2_9NOCA</name>
<organism evidence="6 7">
    <name type="scientific">Rhodococcus rhodnii</name>
    <dbReference type="NCBI Taxonomy" id="38312"/>
    <lineage>
        <taxon>Bacteria</taxon>
        <taxon>Bacillati</taxon>
        <taxon>Actinomycetota</taxon>
        <taxon>Actinomycetes</taxon>
        <taxon>Mycobacteriales</taxon>
        <taxon>Nocardiaceae</taxon>
        <taxon>Rhodococcus</taxon>
    </lineage>
</organism>
<dbReference type="Proteomes" id="UP000471120">
    <property type="component" value="Unassembled WGS sequence"/>
</dbReference>
<dbReference type="RefSeq" id="WP_040774286.1">
    <property type="nucleotide sequence ID" value="NZ_QRCM01000001.1"/>
</dbReference>
<feature type="domain" description="YbaK/aminoacyl-tRNA synthetase-associated" evidence="5">
    <location>
        <begin position="37"/>
        <end position="152"/>
    </location>
</feature>
<evidence type="ECO:0000259" key="5">
    <source>
        <dbReference type="Pfam" id="PF04073"/>
    </source>
</evidence>
<dbReference type="PANTHER" id="PTHR30411:SF0">
    <property type="entry name" value="CYS-TRNA(PRO)_CYS-TRNA(CYS) DEACYLASE YBAK"/>
    <property type="match status" value="1"/>
</dbReference>
<dbReference type="GO" id="GO:0002161">
    <property type="term" value="F:aminoacyl-tRNA deacylase activity"/>
    <property type="evidence" value="ECO:0007669"/>
    <property type="project" value="InterPro"/>
</dbReference>
<reference evidence="6 7" key="1">
    <citation type="submission" date="2018-07" db="EMBL/GenBank/DDBJ databases">
        <title>Genome sequence of Rhodococcus rhodnii ATCC 35071 from Rhodnius prolixus.</title>
        <authorList>
            <person name="Patel V."/>
            <person name="Vogel K.J."/>
        </authorList>
    </citation>
    <scope>NUCLEOTIDE SEQUENCE [LARGE SCALE GENOMIC DNA]</scope>
    <source>
        <strain evidence="6 7">ATCC 35071</strain>
    </source>
</reference>
<dbReference type="PANTHER" id="PTHR30411">
    <property type="entry name" value="CYTOPLASMIC PROTEIN"/>
    <property type="match status" value="1"/>
</dbReference>
<dbReference type="PIRSF" id="PIRSF006181">
    <property type="entry name" value="EbsC_YbaK"/>
    <property type="match status" value="1"/>
</dbReference>
<comment type="caution">
    <text evidence="6">The sequence shown here is derived from an EMBL/GenBank/DDBJ whole genome shotgun (WGS) entry which is preliminary data.</text>
</comment>
<evidence type="ECO:0000313" key="7">
    <source>
        <dbReference type="Proteomes" id="UP000471120"/>
    </source>
</evidence>
<dbReference type="EMBL" id="QRCM01000001">
    <property type="protein sequence ID" value="TXG92594.1"/>
    <property type="molecule type" value="Genomic_DNA"/>
</dbReference>